<feature type="chain" id="PRO_5003853275" description="feruloyl esterase" evidence="10">
    <location>
        <begin position="19"/>
        <end position="331"/>
    </location>
</feature>
<organism evidence="11 12">
    <name type="scientific">Marssonina brunnea f. sp. multigermtubi (strain MB_m1)</name>
    <name type="common">Marssonina leaf spot fungus</name>
    <dbReference type="NCBI Taxonomy" id="1072389"/>
    <lineage>
        <taxon>Eukaryota</taxon>
        <taxon>Fungi</taxon>
        <taxon>Dikarya</taxon>
        <taxon>Ascomycota</taxon>
        <taxon>Pezizomycotina</taxon>
        <taxon>Leotiomycetes</taxon>
        <taxon>Helotiales</taxon>
        <taxon>Drepanopezizaceae</taxon>
        <taxon>Drepanopeziza</taxon>
    </lineage>
</organism>
<dbReference type="Gene3D" id="3.40.50.1820">
    <property type="entry name" value="alpha/beta hydrolase"/>
    <property type="match status" value="1"/>
</dbReference>
<dbReference type="SUPFAM" id="SSF53474">
    <property type="entry name" value="alpha/beta-Hydrolases"/>
    <property type="match status" value="1"/>
</dbReference>
<dbReference type="InterPro" id="IPR043595">
    <property type="entry name" value="FaeB/C/D"/>
</dbReference>
<evidence type="ECO:0000256" key="1">
    <source>
        <dbReference type="ARBA" id="ARBA00004613"/>
    </source>
</evidence>
<evidence type="ECO:0000256" key="9">
    <source>
        <dbReference type="ARBA" id="ARBA00034075"/>
    </source>
</evidence>
<dbReference type="EC" id="3.1.1.73" evidence="2"/>
<name>K1X2P5_MARBU</name>
<keyword evidence="8" id="KW-0624">Polysaccharide degradation</keyword>
<dbReference type="EMBL" id="JH921431">
    <property type="protein sequence ID" value="EKD19496.1"/>
    <property type="molecule type" value="Genomic_DNA"/>
</dbReference>
<keyword evidence="7" id="KW-0119">Carbohydrate metabolism</keyword>
<evidence type="ECO:0000256" key="8">
    <source>
        <dbReference type="ARBA" id="ARBA00023326"/>
    </source>
</evidence>
<keyword evidence="3" id="KW-0964">Secreted</keyword>
<keyword evidence="4" id="KW-0858">Xylan degradation</keyword>
<dbReference type="InterPro" id="IPR029058">
    <property type="entry name" value="AB_hydrolase_fold"/>
</dbReference>
<dbReference type="AlphaFoldDB" id="K1X2P5"/>
<evidence type="ECO:0000256" key="10">
    <source>
        <dbReference type="SAM" id="SignalP"/>
    </source>
</evidence>
<evidence type="ECO:0000256" key="6">
    <source>
        <dbReference type="ARBA" id="ARBA00022801"/>
    </source>
</evidence>
<sequence length="331" mass="36658">MLWNTLIFLFPLLSLVYAANVDYTKVSLTSSGDARYYLVTTPPKFDPKTPTPVIFSFHGKNKSAKDQYELTLLSDPYFNDYAIAVYPNGLEVRYTHYLRQKSRGSLLTKYLQKSWQGHPDATSNDLQFTLDILASLQSRYTLDDSRIYASGKSLGGGFVGVLACDATLSNKFAAFAPVAGAFYIKNDTKCAPRTIEIPCHPGRAKIPMMEIHGGADGTIKYSGAGRGGECVPWIPHWVRQWAKRNGLAYPGNVSSAVSDDTTLYQFETEEDDDDDDGRDLGLVSHVFDENLDHSWPSTLANADNIAHGDGPASFNASTMIVDFFKKYTLEL</sequence>
<evidence type="ECO:0000256" key="7">
    <source>
        <dbReference type="ARBA" id="ARBA00023277"/>
    </source>
</evidence>
<comment type="catalytic activity">
    <reaction evidence="9">
        <text>feruloyl-polysaccharide + H2O = ferulate + polysaccharide.</text>
        <dbReference type="EC" id="3.1.1.73"/>
    </reaction>
</comment>
<dbReference type="PANTHER" id="PTHR38050">
    <property type="match status" value="1"/>
</dbReference>
<evidence type="ECO:0000256" key="2">
    <source>
        <dbReference type="ARBA" id="ARBA00013091"/>
    </source>
</evidence>
<dbReference type="OrthoDB" id="424610at2759"/>
<feature type="signal peptide" evidence="10">
    <location>
        <begin position="1"/>
        <end position="18"/>
    </location>
</feature>
<dbReference type="InParanoid" id="K1X2P5"/>
<reference evidence="11 12" key="1">
    <citation type="journal article" date="2012" name="BMC Genomics">
        <title>Sequencing the genome of Marssonina brunnea reveals fungus-poplar co-evolution.</title>
        <authorList>
            <person name="Zhu S."/>
            <person name="Cao Y.-Z."/>
            <person name="Jiang C."/>
            <person name="Tan B.-Y."/>
            <person name="Wang Z."/>
            <person name="Feng S."/>
            <person name="Zhang L."/>
            <person name="Su X.-H."/>
            <person name="Brejova B."/>
            <person name="Vinar T."/>
            <person name="Xu M."/>
            <person name="Wang M.-X."/>
            <person name="Zhang S.-G."/>
            <person name="Huang M.-R."/>
            <person name="Wu R."/>
            <person name="Zhou Y."/>
        </authorList>
    </citation>
    <scope>NUCLEOTIDE SEQUENCE [LARGE SCALE GENOMIC DNA]</scope>
    <source>
        <strain evidence="11 12">MB_m1</strain>
    </source>
</reference>
<keyword evidence="6" id="KW-0378">Hydrolase</keyword>
<dbReference type="OMA" id="MITHYRI"/>
<dbReference type="GO" id="GO:0030600">
    <property type="term" value="F:feruloyl esterase activity"/>
    <property type="evidence" value="ECO:0007669"/>
    <property type="project" value="UniProtKB-EC"/>
</dbReference>
<protein>
    <recommendedName>
        <fullName evidence="2">feruloyl esterase</fullName>
        <ecNumber evidence="2">3.1.1.73</ecNumber>
    </recommendedName>
</protein>
<dbReference type="HOGENOM" id="CLU_027551_3_0_1"/>
<dbReference type="GO" id="GO:0005576">
    <property type="term" value="C:extracellular region"/>
    <property type="evidence" value="ECO:0007669"/>
    <property type="project" value="UniProtKB-SubCell"/>
</dbReference>
<dbReference type="eggNOG" id="ENOG502SBTI">
    <property type="taxonomic scope" value="Eukaryota"/>
</dbReference>
<evidence type="ECO:0000256" key="3">
    <source>
        <dbReference type="ARBA" id="ARBA00022525"/>
    </source>
</evidence>
<keyword evidence="12" id="KW-1185">Reference proteome</keyword>
<dbReference type="GO" id="GO:0045493">
    <property type="term" value="P:xylan catabolic process"/>
    <property type="evidence" value="ECO:0007669"/>
    <property type="project" value="UniProtKB-KW"/>
</dbReference>
<dbReference type="PANTHER" id="PTHR38050:SF2">
    <property type="entry name" value="FERULOYL ESTERASE C-RELATED"/>
    <property type="match status" value="1"/>
</dbReference>
<dbReference type="KEGG" id="mbe:MBM_02733"/>
<evidence type="ECO:0000313" key="12">
    <source>
        <dbReference type="Proteomes" id="UP000006753"/>
    </source>
</evidence>
<accession>K1X2P5</accession>
<evidence type="ECO:0000256" key="5">
    <source>
        <dbReference type="ARBA" id="ARBA00022729"/>
    </source>
</evidence>
<dbReference type="Proteomes" id="UP000006753">
    <property type="component" value="Unassembled WGS sequence"/>
</dbReference>
<keyword evidence="5 10" id="KW-0732">Signal</keyword>
<gene>
    <name evidence="11" type="ORF">MBM_02733</name>
</gene>
<proteinExistence type="predicted"/>
<comment type="subcellular location">
    <subcellularLocation>
        <location evidence="1">Secreted</location>
    </subcellularLocation>
</comment>
<evidence type="ECO:0000313" key="11">
    <source>
        <dbReference type="EMBL" id="EKD19496.1"/>
    </source>
</evidence>
<evidence type="ECO:0000256" key="4">
    <source>
        <dbReference type="ARBA" id="ARBA00022651"/>
    </source>
</evidence>